<dbReference type="Gene3D" id="3.40.50.1820">
    <property type="entry name" value="alpha/beta hydrolase"/>
    <property type="match status" value="1"/>
</dbReference>
<dbReference type="InterPro" id="IPR002018">
    <property type="entry name" value="CarbesteraseB"/>
</dbReference>
<proteinExistence type="predicted"/>
<dbReference type="PROSITE" id="PS00941">
    <property type="entry name" value="CARBOXYLESTERASE_B_2"/>
    <property type="match status" value="1"/>
</dbReference>
<reference evidence="5" key="2">
    <citation type="submission" date="2013-12" db="EMBL/GenBank/DDBJ databases">
        <title>Evolution of pathogenesis and genome organization in the Tremellales.</title>
        <authorList>
            <person name="Cuomo C."/>
            <person name="Litvintseva A."/>
            <person name="Heitman J."/>
            <person name="Chen Y."/>
            <person name="Sun S."/>
            <person name="Springer D."/>
            <person name="Dromer F."/>
            <person name="Young S."/>
            <person name="Zeng Q."/>
            <person name="Chapman S."/>
            <person name="Gujja S."/>
            <person name="Saif S."/>
            <person name="Birren B."/>
        </authorList>
    </citation>
    <scope>NUCLEOTIDE SEQUENCE [LARGE SCALE GENOMIC DNA]</scope>
    <source>
        <strain evidence="5">BCC8398</strain>
    </source>
</reference>
<organism evidence="4 5">
    <name type="scientific">Kwoniella heveanensis BCC8398</name>
    <dbReference type="NCBI Taxonomy" id="1296120"/>
    <lineage>
        <taxon>Eukaryota</taxon>
        <taxon>Fungi</taxon>
        <taxon>Dikarya</taxon>
        <taxon>Basidiomycota</taxon>
        <taxon>Agaricomycotina</taxon>
        <taxon>Tremellomycetes</taxon>
        <taxon>Tremellales</taxon>
        <taxon>Cryptococcaceae</taxon>
        <taxon>Kwoniella</taxon>
    </lineage>
</organism>
<dbReference type="SUPFAM" id="SSF53474">
    <property type="entry name" value="alpha/beta-Hydrolases"/>
    <property type="match status" value="1"/>
</dbReference>
<gene>
    <name evidence="4" type="ORF">I316_05689</name>
</gene>
<dbReference type="EMBL" id="KI669507">
    <property type="protein sequence ID" value="OCF32509.1"/>
    <property type="molecule type" value="Genomic_DNA"/>
</dbReference>
<evidence type="ECO:0000313" key="4">
    <source>
        <dbReference type="EMBL" id="OCF32509.1"/>
    </source>
</evidence>
<dbReference type="InterPro" id="IPR019819">
    <property type="entry name" value="Carboxylesterase_B_CS"/>
</dbReference>
<dbReference type="STRING" id="1296120.A0A1B9GN48"/>
<evidence type="ECO:0000256" key="1">
    <source>
        <dbReference type="SAM" id="MobiDB-lite"/>
    </source>
</evidence>
<accession>A0A1B9GN48</accession>
<dbReference type="PANTHER" id="PTHR11559">
    <property type="entry name" value="CARBOXYLESTERASE"/>
    <property type="match status" value="1"/>
</dbReference>
<feature type="chain" id="PRO_5008627181" description="Carboxylesterase type B domain-containing protein" evidence="2">
    <location>
        <begin position="25"/>
        <end position="266"/>
    </location>
</feature>
<dbReference type="OrthoDB" id="408631at2759"/>
<evidence type="ECO:0000256" key="2">
    <source>
        <dbReference type="SAM" id="SignalP"/>
    </source>
</evidence>
<dbReference type="Pfam" id="PF00135">
    <property type="entry name" value="COesterase"/>
    <property type="match status" value="1"/>
</dbReference>
<keyword evidence="5" id="KW-1185">Reference proteome</keyword>
<feature type="domain" description="Carboxylesterase type B" evidence="3">
    <location>
        <begin position="86"/>
        <end position="256"/>
    </location>
</feature>
<name>A0A1B9GN48_9TREE</name>
<sequence length="266" mass="29271">MVSASISVLSLFLFAHLLLAPALSSTVGLEDRKERQGVHPPSHSLSKPQYPSPRVILQPSVQNRTDDCENTGDHVGIIMTGLYDENFHQDLYLGIPYAQPPIGPLRFRPPQNITHNQDLFAQSHPPACLQAPNTTSSGHHGTSEDCLYLNIITPHRSGRARHKLLPVVVYVHGGAFIQGTASIYNGSWLVKHSQQMGKPVIYVAINFRLGVFGWGYGSGFAENGAANLGLRDTRHALRWVQQNIRAFGGDPAKVALLKRESRCPFN</sequence>
<protein>
    <recommendedName>
        <fullName evidence="3">Carboxylesterase type B domain-containing protein</fullName>
    </recommendedName>
</protein>
<dbReference type="AlphaFoldDB" id="A0A1B9GN48"/>
<dbReference type="InterPro" id="IPR029058">
    <property type="entry name" value="AB_hydrolase_fold"/>
</dbReference>
<feature type="signal peptide" evidence="2">
    <location>
        <begin position="1"/>
        <end position="24"/>
    </location>
</feature>
<evidence type="ECO:0000259" key="3">
    <source>
        <dbReference type="Pfam" id="PF00135"/>
    </source>
</evidence>
<keyword evidence="2" id="KW-0732">Signal</keyword>
<dbReference type="InterPro" id="IPR050309">
    <property type="entry name" value="Type-B_Carboxylest/Lipase"/>
</dbReference>
<reference evidence="4 5" key="1">
    <citation type="submission" date="2013-07" db="EMBL/GenBank/DDBJ databases">
        <title>The Genome Sequence of Cryptococcus heveanensis BCC8398.</title>
        <authorList>
            <consortium name="The Broad Institute Genome Sequencing Platform"/>
            <person name="Cuomo C."/>
            <person name="Litvintseva A."/>
            <person name="Chen Y."/>
            <person name="Heitman J."/>
            <person name="Sun S."/>
            <person name="Springer D."/>
            <person name="Dromer F."/>
            <person name="Young S.K."/>
            <person name="Zeng Q."/>
            <person name="Gargeya S."/>
            <person name="Fitzgerald M."/>
            <person name="Abouelleil A."/>
            <person name="Alvarado L."/>
            <person name="Berlin A.M."/>
            <person name="Chapman S.B."/>
            <person name="Dewar J."/>
            <person name="Goldberg J."/>
            <person name="Griggs A."/>
            <person name="Gujja S."/>
            <person name="Hansen M."/>
            <person name="Howarth C."/>
            <person name="Imamovic A."/>
            <person name="Larimer J."/>
            <person name="McCowan C."/>
            <person name="Murphy C."/>
            <person name="Pearson M."/>
            <person name="Priest M."/>
            <person name="Roberts A."/>
            <person name="Saif S."/>
            <person name="Shea T."/>
            <person name="Sykes S."/>
            <person name="Wortman J."/>
            <person name="Nusbaum C."/>
            <person name="Birren B."/>
        </authorList>
    </citation>
    <scope>NUCLEOTIDE SEQUENCE [LARGE SCALE GENOMIC DNA]</scope>
    <source>
        <strain evidence="4 5">BCC8398</strain>
    </source>
</reference>
<dbReference type="Proteomes" id="UP000092666">
    <property type="component" value="Unassembled WGS sequence"/>
</dbReference>
<evidence type="ECO:0000313" key="5">
    <source>
        <dbReference type="Proteomes" id="UP000092666"/>
    </source>
</evidence>
<feature type="region of interest" description="Disordered" evidence="1">
    <location>
        <begin position="31"/>
        <end position="53"/>
    </location>
</feature>